<dbReference type="PANTHER" id="PTHR43441">
    <property type="entry name" value="RIBOSOMAL-PROTEIN-SERINE ACETYLTRANSFERASE"/>
    <property type="match status" value="1"/>
</dbReference>
<gene>
    <name evidence="3" type="ORF">FHX81_0652</name>
</gene>
<proteinExistence type="predicted"/>
<feature type="domain" description="N-acetyltransferase" evidence="2">
    <location>
        <begin position="18"/>
        <end position="177"/>
    </location>
</feature>
<dbReference type="InterPro" id="IPR016181">
    <property type="entry name" value="Acyl_CoA_acyltransferase"/>
</dbReference>
<accession>A0A543J6C7</accession>
<protein>
    <submittedName>
        <fullName evidence="3">RimJ/RimL family protein N-acetyltransferase</fullName>
    </submittedName>
</protein>
<dbReference type="OrthoDB" id="4403558at2"/>
<evidence type="ECO:0000256" key="1">
    <source>
        <dbReference type="SAM" id="MobiDB-lite"/>
    </source>
</evidence>
<feature type="region of interest" description="Disordered" evidence="1">
    <location>
        <begin position="163"/>
        <end position="184"/>
    </location>
</feature>
<dbReference type="Gene3D" id="3.40.630.30">
    <property type="match status" value="1"/>
</dbReference>
<comment type="caution">
    <text evidence="3">The sequence shown here is derived from an EMBL/GenBank/DDBJ whole genome shotgun (WGS) entry which is preliminary data.</text>
</comment>
<dbReference type="SUPFAM" id="SSF55729">
    <property type="entry name" value="Acyl-CoA N-acyltransferases (Nat)"/>
    <property type="match status" value="1"/>
</dbReference>
<keyword evidence="3" id="KW-0808">Transferase</keyword>
<dbReference type="PROSITE" id="PS51186">
    <property type="entry name" value="GNAT"/>
    <property type="match status" value="1"/>
</dbReference>
<sequence>MVVPARWPQDAVVRAARLRVEPVRAADAEEMAAVLSDPALYAVIGGAPPTAAELAARYRRWERPSSDDGREGRLNWVVRRTSDDKAVGTVQATVTAGAQGLVAEVAWVVGVPFQGHGYATEATEAVVGWLVEHGAVDVHAHIAPEHLSSEAVARRIGMRATGEFRDDGEQRWRHRRSTGGRGPA</sequence>
<dbReference type="EMBL" id="VFPP01000001">
    <property type="protein sequence ID" value="TQM78386.1"/>
    <property type="molecule type" value="Genomic_DNA"/>
</dbReference>
<evidence type="ECO:0000313" key="4">
    <source>
        <dbReference type="Proteomes" id="UP000316628"/>
    </source>
</evidence>
<dbReference type="GO" id="GO:1990189">
    <property type="term" value="F:protein N-terminal-serine acetyltransferase activity"/>
    <property type="evidence" value="ECO:0007669"/>
    <property type="project" value="TreeGrafter"/>
</dbReference>
<keyword evidence="4" id="KW-1185">Reference proteome</keyword>
<dbReference type="InterPro" id="IPR000182">
    <property type="entry name" value="GNAT_dom"/>
</dbReference>
<dbReference type="GO" id="GO:0008999">
    <property type="term" value="F:protein-N-terminal-alanine acetyltransferase activity"/>
    <property type="evidence" value="ECO:0007669"/>
    <property type="project" value="TreeGrafter"/>
</dbReference>
<dbReference type="Proteomes" id="UP000316628">
    <property type="component" value="Unassembled WGS sequence"/>
</dbReference>
<name>A0A543J6C7_9PSEU</name>
<dbReference type="GO" id="GO:0005737">
    <property type="term" value="C:cytoplasm"/>
    <property type="evidence" value="ECO:0007669"/>
    <property type="project" value="TreeGrafter"/>
</dbReference>
<evidence type="ECO:0000259" key="2">
    <source>
        <dbReference type="PROSITE" id="PS51186"/>
    </source>
</evidence>
<evidence type="ECO:0000313" key="3">
    <source>
        <dbReference type="EMBL" id="TQM78386.1"/>
    </source>
</evidence>
<organism evidence="3 4">
    <name type="scientific">Saccharothrix saharensis</name>
    <dbReference type="NCBI Taxonomy" id="571190"/>
    <lineage>
        <taxon>Bacteria</taxon>
        <taxon>Bacillati</taxon>
        <taxon>Actinomycetota</taxon>
        <taxon>Actinomycetes</taxon>
        <taxon>Pseudonocardiales</taxon>
        <taxon>Pseudonocardiaceae</taxon>
        <taxon>Saccharothrix</taxon>
    </lineage>
</organism>
<reference evidence="3 4" key="1">
    <citation type="submission" date="2019-06" db="EMBL/GenBank/DDBJ databases">
        <title>Sequencing the genomes of 1000 actinobacteria strains.</title>
        <authorList>
            <person name="Klenk H.-P."/>
        </authorList>
    </citation>
    <scope>NUCLEOTIDE SEQUENCE [LARGE SCALE GENOMIC DNA]</scope>
    <source>
        <strain evidence="3 4">DSM 45456</strain>
    </source>
</reference>
<dbReference type="AlphaFoldDB" id="A0A543J6C7"/>
<dbReference type="PANTHER" id="PTHR43441:SF10">
    <property type="entry name" value="ACETYLTRANSFERASE"/>
    <property type="match status" value="1"/>
</dbReference>
<dbReference type="Pfam" id="PF13302">
    <property type="entry name" value="Acetyltransf_3"/>
    <property type="match status" value="1"/>
</dbReference>
<dbReference type="InterPro" id="IPR051908">
    <property type="entry name" value="Ribosomal_N-acetyltransferase"/>
</dbReference>